<sequence>MKILSWQNLLLVSHVLSAAVVEATTALSYNKTEVNNVAKKAITSLTSMRGWSSSWDWGQGVGLYGIWKHYEATGDKESFNAVQDWFSVRLPKGQRKHVNSMSVFSTLANLYNTTRDPRWVPYLEEWGSWCMYNLTRTTDGGMQHVTSAGPNTQQLWIDTLMMAAIPLAKIGIVLDKPKYIEEAKRQFDIHIKYLYDTKADLFFHGWTFAKKNNFAAAHWARGNAWAAITLTEILELLYADKSAQDPKLRKTLEELQLALQPLQDKQHGGLWRTVLDFPVANGSYVETSSSSGFLYSYLKAERKGWVPKGQYATAVTPGIKAVLQNIATNGEVRNVSAGTGMGDTIDFYFNIAKIQTMWGQAMAVMALTEVWLS</sequence>
<keyword evidence="1 3" id="KW-0378">Hydrolase</keyword>
<accession>A0A8K0QY72</accession>
<dbReference type="InterPro" id="IPR010905">
    <property type="entry name" value="Glyco_hydro_88"/>
</dbReference>
<dbReference type="InterPro" id="IPR008928">
    <property type="entry name" value="6-hairpin_glycosidase_sf"/>
</dbReference>
<evidence type="ECO:0000256" key="2">
    <source>
        <dbReference type="SAM" id="SignalP"/>
    </source>
</evidence>
<dbReference type="Pfam" id="PF07470">
    <property type="entry name" value="Glyco_hydro_88"/>
    <property type="match status" value="1"/>
</dbReference>
<protein>
    <submittedName>
        <fullName evidence="3">Family 88 glycosyl hydrolase</fullName>
    </submittedName>
</protein>
<dbReference type="PANTHER" id="PTHR33886">
    <property type="entry name" value="UNSATURATED RHAMNOGALACTURONAN HYDROLASE (EUROFUNG)"/>
    <property type="match status" value="1"/>
</dbReference>
<evidence type="ECO:0000313" key="4">
    <source>
        <dbReference type="Proteomes" id="UP000813461"/>
    </source>
</evidence>
<feature type="signal peptide" evidence="2">
    <location>
        <begin position="1"/>
        <end position="18"/>
    </location>
</feature>
<name>A0A8K0QY72_9PLEO</name>
<dbReference type="GO" id="GO:0005975">
    <property type="term" value="P:carbohydrate metabolic process"/>
    <property type="evidence" value="ECO:0007669"/>
    <property type="project" value="InterPro"/>
</dbReference>
<reference evidence="3" key="1">
    <citation type="journal article" date="2021" name="Nat. Commun.">
        <title>Genetic determinants of endophytism in the Arabidopsis root mycobiome.</title>
        <authorList>
            <person name="Mesny F."/>
            <person name="Miyauchi S."/>
            <person name="Thiergart T."/>
            <person name="Pickel B."/>
            <person name="Atanasova L."/>
            <person name="Karlsson M."/>
            <person name="Huettel B."/>
            <person name="Barry K.W."/>
            <person name="Haridas S."/>
            <person name="Chen C."/>
            <person name="Bauer D."/>
            <person name="Andreopoulos W."/>
            <person name="Pangilinan J."/>
            <person name="LaButti K."/>
            <person name="Riley R."/>
            <person name="Lipzen A."/>
            <person name="Clum A."/>
            <person name="Drula E."/>
            <person name="Henrissat B."/>
            <person name="Kohler A."/>
            <person name="Grigoriev I.V."/>
            <person name="Martin F.M."/>
            <person name="Hacquard S."/>
        </authorList>
    </citation>
    <scope>NUCLEOTIDE SEQUENCE</scope>
    <source>
        <strain evidence="3">MPI-SDFR-AT-0120</strain>
    </source>
</reference>
<feature type="chain" id="PRO_5035434847" evidence="2">
    <location>
        <begin position="19"/>
        <end position="373"/>
    </location>
</feature>
<dbReference type="Gene3D" id="1.50.10.10">
    <property type="match status" value="1"/>
</dbReference>
<dbReference type="EMBL" id="JAGMVJ010000016">
    <property type="protein sequence ID" value="KAH7079552.1"/>
    <property type="molecule type" value="Genomic_DNA"/>
</dbReference>
<evidence type="ECO:0000256" key="1">
    <source>
        <dbReference type="ARBA" id="ARBA00022801"/>
    </source>
</evidence>
<dbReference type="PANTHER" id="PTHR33886:SF8">
    <property type="entry name" value="UNSATURATED RHAMNOGALACTURONAN HYDROLASE (EUROFUNG)"/>
    <property type="match status" value="1"/>
</dbReference>
<dbReference type="Proteomes" id="UP000813461">
    <property type="component" value="Unassembled WGS sequence"/>
</dbReference>
<gene>
    <name evidence="3" type="ORF">FB567DRAFT_571683</name>
</gene>
<comment type="caution">
    <text evidence="3">The sequence shown here is derived from an EMBL/GenBank/DDBJ whole genome shotgun (WGS) entry which is preliminary data.</text>
</comment>
<proteinExistence type="predicted"/>
<organism evidence="3 4">
    <name type="scientific">Paraphoma chrysanthemicola</name>
    <dbReference type="NCBI Taxonomy" id="798071"/>
    <lineage>
        <taxon>Eukaryota</taxon>
        <taxon>Fungi</taxon>
        <taxon>Dikarya</taxon>
        <taxon>Ascomycota</taxon>
        <taxon>Pezizomycotina</taxon>
        <taxon>Dothideomycetes</taxon>
        <taxon>Pleosporomycetidae</taxon>
        <taxon>Pleosporales</taxon>
        <taxon>Pleosporineae</taxon>
        <taxon>Phaeosphaeriaceae</taxon>
        <taxon>Paraphoma</taxon>
    </lineage>
</organism>
<evidence type="ECO:0000313" key="3">
    <source>
        <dbReference type="EMBL" id="KAH7079552.1"/>
    </source>
</evidence>
<dbReference type="InterPro" id="IPR052043">
    <property type="entry name" value="PolySaccharide_Degr_Enz"/>
</dbReference>
<dbReference type="SUPFAM" id="SSF48208">
    <property type="entry name" value="Six-hairpin glycosidases"/>
    <property type="match status" value="1"/>
</dbReference>
<dbReference type="AlphaFoldDB" id="A0A8K0QY72"/>
<dbReference type="InterPro" id="IPR012341">
    <property type="entry name" value="6hp_glycosidase-like_sf"/>
</dbReference>
<dbReference type="OrthoDB" id="5170806at2759"/>
<keyword evidence="4" id="KW-1185">Reference proteome</keyword>
<keyword evidence="2" id="KW-0732">Signal</keyword>
<dbReference type="GO" id="GO:0016787">
    <property type="term" value="F:hydrolase activity"/>
    <property type="evidence" value="ECO:0007669"/>
    <property type="project" value="UniProtKB-KW"/>
</dbReference>